<dbReference type="Pfam" id="PF00923">
    <property type="entry name" value="TAL_FSA"/>
    <property type="match status" value="1"/>
</dbReference>
<dbReference type="EMBL" id="CP026538">
    <property type="protein sequence ID" value="QAZ69276.1"/>
    <property type="molecule type" value="Genomic_DNA"/>
</dbReference>
<name>A0A4P6HR27_9BACT</name>
<evidence type="ECO:0000256" key="1">
    <source>
        <dbReference type="ARBA" id="ARBA00023270"/>
    </source>
</evidence>
<organism evidence="2 3">
    <name type="scientific">Solidesulfovibrio carbinolicus</name>
    <dbReference type="NCBI Taxonomy" id="296842"/>
    <lineage>
        <taxon>Bacteria</taxon>
        <taxon>Pseudomonadati</taxon>
        <taxon>Thermodesulfobacteriota</taxon>
        <taxon>Desulfovibrionia</taxon>
        <taxon>Desulfovibrionales</taxon>
        <taxon>Desulfovibrionaceae</taxon>
        <taxon>Solidesulfovibrio</taxon>
    </lineage>
</organism>
<protein>
    <submittedName>
        <fullName evidence="2">Transaldolase</fullName>
    </submittedName>
</protein>
<dbReference type="InterPro" id="IPR001585">
    <property type="entry name" value="TAL/FSA"/>
</dbReference>
<dbReference type="GO" id="GO:0005975">
    <property type="term" value="P:carbohydrate metabolic process"/>
    <property type="evidence" value="ECO:0007669"/>
    <property type="project" value="InterPro"/>
</dbReference>
<sequence length="290" mass="31252">MRPDTLKTRIFLDGADPQETRQVIAALGFLDGQTTNPSLLAKNPEAEAHKVAGNKFSSTAIYDFYKALCQELSALLPKGSISIEVYADADTTVADMLTHAREFDAWIPNAHIKLPTTTAGLEAAAVLTGEGRRVNMTLVFSQSQAAAVYAATRGAGRGDVFLSPFVGRLDDRGEDGMDLIKNIVALYGQSDGHVQVLSASVRTMDHFLCSLAYGADIITAPAKVLLAWAEAGKPIPGPKYGYNAKGLAPIPAEALSLNKNWREYDIRHPLTDAGLKKFADDWNSLIDMNS</sequence>
<evidence type="ECO:0000313" key="3">
    <source>
        <dbReference type="Proteomes" id="UP000293296"/>
    </source>
</evidence>
<keyword evidence="1" id="KW-0704">Schiff base</keyword>
<dbReference type="PANTHER" id="PTHR10683:SF40">
    <property type="entry name" value="FRUCTOSE-6-PHOSPHATE ALDOLASE 1-RELATED"/>
    <property type="match status" value="1"/>
</dbReference>
<gene>
    <name evidence="2" type="ORF">C3Y92_19340</name>
</gene>
<dbReference type="PANTHER" id="PTHR10683">
    <property type="entry name" value="TRANSALDOLASE"/>
    <property type="match status" value="1"/>
</dbReference>
<dbReference type="InterPro" id="IPR013785">
    <property type="entry name" value="Aldolase_TIM"/>
</dbReference>
<dbReference type="Gene3D" id="3.20.20.70">
    <property type="entry name" value="Aldolase class I"/>
    <property type="match status" value="1"/>
</dbReference>
<reference evidence="2 3" key="1">
    <citation type="submission" date="2018-02" db="EMBL/GenBank/DDBJ databases">
        <title>Genome sequence of Desulfovibrio carbinolicus DSM 3852.</title>
        <authorList>
            <person name="Wilbanks E."/>
            <person name="Skennerton C.T."/>
            <person name="Orphan V.J."/>
        </authorList>
    </citation>
    <scope>NUCLEOTIDE SEQUENCE [LARGE SCALE GENOMIC DNA]</scope>
    <source>
        <strain evidence="2 3">DSM 3852</strain>
    </source>
</reference>
<dbReference type="SUPFAM" id="SSF51569">
    <property type="entry name" value="Aldolase"/>
    <property type="match status" value="1"/>
</dbReference>
<dbReference type="KEGG" id="dcb:C3Y92_19340"/>
<proteinExistence type="predicted"/>
<dbReference type="OrthoDB" id="9807051at2"/>
<accession>A0A4P6HR27</accession>
<keyword evidence="3" id="KW-1185">Reference proteome</keyword>
<evidence type="ECO:0000313" key="2">
    <source>
        <dbReference type="EMBL" id="QAZ69276.1"/>
    </source>
</evidence>
<dbReference type="Proteomes" id="UP000293296">
    <property type="component" value="Chromosome"/>
</dbReference>
<dbReference type="AlphaFoldDB" id="A0A4P6HR27"/>
<dbReference type="RefSeq" id="WP_129355518.1">
    <property type="nucleotide sequence ID" value="NZ_CP026538.1"/>
</dbReference>